<evidence type="ECO:0000256" key="3">
    <source>
        <dbReference type="ARBA" id="ARBA00022989"/>
    </source>
</evidence>
<keyword evidence="3 5" id="KW-1133">Transmembrane helix</keyword>
<comment type="subcellular location">
    <subcellularLocation>
        <location evidence="5">Cell membrane</location>
        <topology evidence="5">Multi-pass membrane protein</topology>
    </subcellularLocation>
    <subcellularLocation>
        <location evidence="1">Membrane</location>
        <topology evidence="1">Multi-pass membrane protein</topology>
    </subcellularLocation>
</comment>
<feature type="transmembrane region" description="Helical" evidence="5">
    <location>
        <begin position="51"/>
        <end position="68"/>
    </location>
</feature>
<protein>
    <recommendedName>
        <fullName evidence="5">Probable membrane transporter protein</fullName>
    </recommendedName>
</protein>
<dbReference type="Pfam" id="PF01925">
    <property type="entry name" value="TauE"/>
    <property type="match status" value="1"/>
</dbReference>
<name>A0A1N6EYX3_9BACT</name>
<keyword evidence="2 5" id="KW-0812">Transmembrane</keyword>
<keyword evidence="7" id="KW-1185">Reference proteome</keyword>
<gene>
    <name evidence="6" type="ORF">SAMN04488055_1913</name>
</gene>
<dbReference type="PANTHER" id="PTHR43701">
    <property type="entry name" value="MEMBRANE TRANSPORTER PROTEIN MJ0441-RELATED"/>
    <property type="match status" value="1"/>
</dbReference>
<evidence type="ECO:0000256" key="1">
    <source>
        <dbReference type="ARBA" id="ARBA00004141"/>
    </source>
</evidence>
<evidence type="ECO:0000313" key="6">
    <source>
        <dbReference type="EMBL" id="SIN88210.1"/>
    </source>
</evidence>
<keyword evidence="5" id="KW-1003">Cell membrane</keyword>
<organism evidence="6 7">
    <name type="scientific">Chitinophaga niabensis</name>
    <dbReference type="NCBI Taxonomy" id="536979"/>
    <lineage>
        <taxon>Bacteria</taxon>
        <taxon>Pseudomonadati</taxon>
        <taxon>Bacteroidota</taxon>
        <taxon>Chitinophagia</taxon>
        <taxon>Chitinophagales</taxon>
        <taxon>Chitinophagaceae</taxon>
        <taxon>Chitinophaga</taxon>
    </lineage>
</organism>
<proteinExistence type="inferred from homology"/>
<dbReference type="EMBL" id="FSRA01000001">
    <property type="protein sequence ID" value="SIN88210.1"/>
    <property type="molecule type" value="Genomic_DNA"/>
</dbReference>
<evidence type="ECO:0000313" key="7">
    <source>
        <dbReference type="Proteomes" id="UP000185003"/>
    </source>
</evidence>
<evidence type="ECO:0000256" key="2">
    <source>
        <dbReference type="ARBA" id="ARBA00022692"/>
    </source>
</evidence>
<feature type="transmembrane region" description="Helical" evidence="5">
    <location>
        <begin position="6"/>
        <end position="39"/>
    </location>
</feature>
<dbReference type="Proteomes" id="UP000185003">
    <property type="component" value="Unassembled WGS sequence"/>
</dbReference>
<dbReference type="OrthoDB" id="595460at2"/>
<evidence type="ECO:0000256" key="5">
    <source>
        <dbReference type="RuleBase" id="RU363041"/>
    </source>
</evidence>
<dbReference type="PANTHER" id="PTHR43701:SF2">
    <property type="entry name" value="MEMBRANE TRANSPORTER PROTEIN YJNA-RELATED"/>
    <property type="match status" value="1"/>
</dbReference>
<dbReference type="RefSeq" id="WP_074239016.1">
    <property type="nucleotide sequence ID" value="NZ_FSRA01000001.1"/>
</dbReference>
<accession>A0A1N6EYX3</accession>
<dbReference type="InterPro" id="IPR051598">
    <property type="entry name" value="TSUP/Inactive_protease-like"/>
</dbReference>
<dbReference type="InterPro" id="IPR002781">
    <property type="entry name" value="TM_pro_TauE-like"/>
</dbReference>
<comment type="similarity">
    <text evidence="5">Belongs to the 4-toluene sulfonate uptake permease (TSUP) (TC 2.A.102) family.</text>
</comment>
<feature type="transmembrane region" description="Helical" evidence="5">
    <location>
        <begin position="74"/>
        <end position="90"/>
    </location>
</feature>
<dbReference type="GO" id="GO:0005886">
    <property type="term" value="C:plasma membrane"/>
    <property type="evidence" value="ECO:0007669"/>
    <property type="project" value="UniProtKB-SubCell"/>
</dbReference>
<keyword evidence="4 5" id="KW-0472">Membrane</keyword>
<sequence>MAYPLILGLLLLGLVAGVFSGIVGIGGGIILVPALVYIFGLSQHQAQGTSLGMLMLPVGILAVMQYYKQGFVDYKLVAFIAIGFVAGGYLGGKLAVSIPETLIKRIFALFMIAVAVKMLFFDKN</sequence>
<evidence type="ECO:0000256" key="4">
    <source>
        <dbReference type="ARBA" id="ARBA00023136"/>
    </source>
</evidence>
<dbReference type="STRING" id="536979.SAMN04488055_1913"/>
<reference evidence="6 7" key="1">
    <citation type="submission" date="2016-11" db="EMBL/GenBank/DDBJ databases">
        <authorList>
            <person name="Jaros S."/>
            <person name="Januszkiewicz K."/>
            <person name="Wedrychowicz H."/>
        </authorList>
    </citation>
    <scope>NUCLEOTIDE SEQUENCE [LARGE SCALE GENOMIC DNA]</scope>
    <source>
        <strain evidence="6 7">DSM 24787</strain>
    </source>
</reference>
<feature type="transmembrane region" description="Helical" evidence="5">
    <location>
        <begin position="102"/>
        <end position="121"/>
    </location>
</feature>
<dbReference type="AlphaFoldDB" id="A0A1N6EYX3"/>